<evidence type="ECO:0008006" key="3">
    <source>
        <dbReference type="Google" id="ProtNLM"/>
    </source>
</evidence>
<dbReference type="InterPro" id="IPR052709">
    <property type="entry name" value="Transposase-MT_Hybrid"/>
</dbReference>
<dbReference type="InterPro" id="IPR001888">
    <property type="entry name" value="Transposase_1"/>
</dbReference>
<dbReference type="InterPro" id="IPR036397">
    <property type="entry name" value="RNaseH_sf"/>
</dbReference>
<accession>A0A4Y2M6A4</accession>
<dbReference type="OrthoDB" id="6421240at2759"/>
<evidence type="ECO:0000313" key="1">
    <source>
        <dbReference type="EMBL" id="GBN21993.1"/>
    </source>
</evidence>
<dbReference type="Proteomes" id="UP000499080">
    <property type="component" value="Unassembled WGS sequence"/>
</dbReference>
<dbReference type="AlphaFoldDB" id="A0A4Y2M6A4"/>
<gene>
    <name evidence="1" type="ORF">AVEN_161371_1</name>
</gene>
<dbReference type="EMBL" id="BGPR01006803">
    <property type="protein sequence ID" value="GBN21993.1"/>
    <property type="molecule type" value="Genomic_DNA"/>
</dbReference>
<dbReference type="PANTHER" id="PTHR46060:SF1">
    <property type="entry name" value="MARINER MOS1 TRANSPOSASE-LIKE PROTEIN"/>
    <property type="match status" value="1"/>
</dbReference>
<protein>
    <recommendedName>
        <fullName evidence="3">Histone-lysine N-methyltransferase SETMAR</fullName>
    </recommendedName>
</protein>
<comment type="caution">
    <text evidence="1">The sequence shown here is derived from an EMBL/GenBank/DDBJ whole genome shotgun (WGS) entry which is preliminary data.</text>
</comment>
<proteinExistence type="predicted"/>
<dbReference type="PANTHER" id="PTHR46060">
    <property type="entry name" value="MARINER MOS1 TRANSPOSASE-LIKE PROTEIN"/>
    <property type="match status" value="1"/>
</dbReference>
<dbReference type="Gene3D" id="3.30.420.10">
    <property type="entry name" value="Ribonuclease H-like superfamily/Ribonuclease H"/>
    <property type="match status" value="1"/>
</dbReference>
<dbReference type="GO" id="GO:0003676">
    <property type="term" value="F:nucleic acid binding"/>
    <property type="evidence" value="ECO:0007669"/>
    <property type="project" value="InterPro"/>
</dbReference>
<name>A0A4Y2M6A4_ARAVE</name>
<sequence length="247" mass="28429">MLTEIHKTSRMGAALKFLSRYHTGGEDFLNRIMTGDETWVAHVNAETKQQSMAWGHIGSPTRLRKARQTLSARKLMVTVFWVPQVILLIEFMTRGTTINSEVYCRTLNKLKRAIQNKRRGLLSSGVVLLHDNARPHTAVRTGEGVENYVPESQYKGRDASYYTKMLEEMGFDVLYCKSVEISDVFTSEKEYREFILSICVLRKYAPAEQLEEFENDFIEAILQKNVRDSNGMPIHKGTFIEIVVRKK</sequence>
<organism evidence="1 2">
    <name type="scientific">Araneus ventricosus</name>
    <name type="common">Orbweaver spider</name>
    <name type="synonym">Epeira ventricosa</name>
    <dbReference type="NCBI Taxonomy" id="182803"/>
    <lineage>
        <taxon>Eukaryota</taxon>
        <taxon>Metazoa</taxon>
        <taxon>Ecdysozoa</taxon>
        <taxon>Arthropoda</taxon>
        <taxon>Chelicerata</taxon>
        <taxon>Arachnida</taxon>
        <taxon>Araneae</taxon>
        <taxon>Araneomorphae</taxon>
        <taxon>Entelegynae</taxon>
        <taxon>Araneoidea</taxon>
        <taxon>Araneidae</taxon>
        <taxon>Araneus</taxon>
    </lineage>
</organism>
<dbReference type="Pfam" id="PF01359">
    <property type="entry name" value="Transposase_1"/>
    <property type="match status" value="1"/>
</dbReference>
<keyword evidence="2" id="KW-1185">Reference proteome</keyword>
<reference evidence="1 2" key="1">
    <citation type="journal article" date="2019" name="Sci. Rep.">
        <title>Orb-weaving spider Araneus ventricosus genome elucidates the spidroin gene catalogue.</title>
        <authorList>
            <person name="Kono N."/>
            <person name="Nakamura H."/>
            <person name="Ohtoshi R."/>
            <person name="Moran D.A.P."/>
            <person name="Shinohara A."/>
            <person name="Yoshida Y."/>
            <person name="Fujiwara M."/>
            <person name="Mori M."/>
            <person name="Tomita M."/>
            <person name="Arakawa K."/>
        </authorList>
    </citation>
    <scope>NUCLEOTIDE SEQUENCE [LARGE SCALE GENOMIC DNA]</scope>
</reference>
<evidence type="ECO:0000313" key="2">
    <source>
        <dbReference type="Proteomes" id="UP000499080"/>
    </source>
</evidence>